<name>A0A383WL57_TETOB</name>
<dbReference type="Proteomes" id="UP000256970">
    <property type="component" value="Unassembled WGS sequence"/>
</dbReference>
<evidence type="ECO:0008006" key="4">
    <source>
        <dbReference type="Google" id="ProtNLM"/>
    </source>
</evidence>
<gene>
    <name evidence="2" type="ORF">BQ4739_LOCUS18514</name>
</gene>
<feature type="chain" id="PRO_5016690494" description="Apple domain-containing protein" evidence="1">
    <location>
        <begin position="21"/>
        <end position="616"/>
    </location>
</feature>
<feature type="signal peptide" evidence="1">
    <location>
        <begin position="1"/>
        <end position="20"/>
    </location>
</feature>
<organism evidence="2 3">
    <name type="scientific">Tetradesmus obliquus</name>
    <name type="common">Green alga</name>
    <name type="synonym">Acutodesmus obliquus</name>
    <dbReference type="NCBI Taxonomy" id="3088"/>
    <lineage>
        <taxon>Eukaryota</taxon>
        <taxon>Viridiplantae</taxon>
        <taxon>Chlorophyta</taxon>
        <taxon>core chlorophytes</taxon>
        <taxon>Chlorophyceae</taxon>
        <taxon>CS clade</taxon>
        <taxon>Sphaeropleales</taxon>
        <taxon>Scenedesmaceae</taxon>
        <taxon>Tetradesmus</taxon>
    </lineage>
</organism>
<keyword evidence="3" id="KW-1185">Reference proteome</keyword>
<reference evidence="2 3" key="1">
    <citation type="submission" date="2016-10" db="EMBL/GenBank/DDBJ databases">
        <authorList>
            <person name="Cai Z."/>
        </authorList>
    </citation>
    <scope>NUCLEOTIDE SEQUENCE [LARGE SCALE GENOMIC DNA]</scope>
</reference>
<evidence type="ECO:0000256" key="1">
    <source>
        <dbReference type="SAM" id="SignalP"/>
    </source>
</evidence>
<dbReference type="AlphaFoldDB" id="A0A383WL57"/>
<evidence type="ECO:0000313" key="3">
    <source>
        <dbReference type="Proteomes" id="UP000256970"/>
    </source>
</evidence>
<proteinExistence type="predicted"/>
<dbReference type="EMBL" id="FNXT01001309">
    <property type="protein sequence ID" value="SZX78200.1"/>
    <property type="molecule type" value="Genomic_DNA"/>
</dbReference>
<accession>A0A383WL57</accession>
<sequence length="616" mass="62764">MHRDVCKACLLITWVLAVSGQAYKLQFTNGTAAKAEGSVLVLDVGSLWQKHPADPPFGIATAAECQQRCAVLPGCTAYRFCNKQAGCGSGCKAYAAKYPQAKPASAGPNKRGERSSDASSWLALPLLGFGPFLAIDSTPSQGCHPGNSSKWAFGTCSLLAGGRQQAKASSAAEADGWLSAWLTSALPSQCAGLSASACAACAATPAPALCLRCMRDKRAQDDSPGAALVAATVVPPGSQGARVLDQCVTCVQAPGSALQQKCVACVLDDQSCSSCVAHPTAATRVKLAAMDGCIGCVQARGKRFTGTCLTCAVTPDPSKCYSCLASFYPKHLCRTTTYLDCYKPDFDNPCASCQSGAPAAYSSCISCYGTPSSRADCDSCSQLPGADAQQQCYACSKMAAAAHSDTPGGCGVCFAQSSSPAAQKACLACVTNKSTAQDNRQHCSLCSSGDLSEAQTRRCYSCVSSKAGSASCADCSRATSSDAAFAACMACYANPNNGPDCADCSTLEVPGSVAAWDAARKQCYGCVTASKLVAPEDAGFAPLGSCASCFTASGDTARCVACNTSPATPVAAKSWCLSCSMAGGSNSSGSSGGGCVKCLQSSKLASADDYRKKCKL</sequence>
<evidence type="ECO:0000313" key="2">
    <source>
        <dbReference type="EMBL" id="SZX78200.1"/>
    </source>
</evidence>
<keyword evidence="1" id="KW-0732">Signal</keyword>
<protein>
    <recommendedName>
        <fullName evidence="4">Apple domain-containing protein</fullName>
    </recommendedName>
</protein>